<organism evidence="1 2">
    <name type="scientific">Kazachstania africana (strain ATCC 22294 / BCRC 22015 / CBS 2517 / CECT 1963 / NBRC 1671 / NRRL Y-8276)</name>
    <name type="common">Yeast</name>
    <name type="synonym">Kluyveromyces africanus</name>
    <dbReference type="NCBI Taxonomy" id="1071382"/>
    <lineage>
        <taxon>Eukaryota</taxon>
        <taxon>Fungi</taxon>
        <taxon>Dikarya</taxon>
        <taxon>Ascomycota</taxon>
        <taxon>Saccharomycotina</taxon>
        <taxon>Saccharomycetes</taxon>
        <taxon>Saccharomycetales</taxon>
        <taxon>Saccharomycetaceae</taxon>
        <taxon>Kazachstania</taxon>
    </lineage>
</organism>
<dbReference type="NCBIfam" id="TIGR01509">
    <property type="entry name" value="HAD-SF-IA-v3"/>
    <property type="match status" value="1"/>
</dbReference>
<protein>
    <recommendedName>
        <fullName evidence="3">Pyrimidine 5'-nucleotidase</fullName>
    </recommendedName>
</protein>
<dbReference type="HOGENOM" id="CLU_059493_0_0_1"/>
<dbReference type="InParanoid" id="H2B136"/>
<dbReference type="InterPro" id="IPR052791">
    <property type="entry name" value="SSM1_domain"/>
</dbReference>
<dbReference type="SFLD" id="SFLDG01132">
    <property type="entry name" value="C1.5.3:_5'-Nucleotidase_Like"/>
    <property type="match status" value="1"/>
</dbReference>
<dbReference type="Proteomes" id="UP000005220">
    <property type="component" value="Chromosome 10"/>
</dbReference>
<proteinExistence type="predicted"/>
<dbReference type="SFLD" id="SFLDG01129">
    <property type="entry name" value="C1.5:_HAD__Beta-PGM__Phosphata"/>
    <property type="match status" value="1"/>
</dbReference>
<dbReference type="NCBIfam" id="TIGR01993">
    <property type="entry name" value="Pyr-5-nucltdase"/>
    <property type="match status" value="1"/>
</dbReference>
<dbReference type="eggNOG" id="KOG3109">
    <property type="taxonomic scope" value="Eukaryota"/>
</dbReference>
<reference evidence="1 2" key="1">
    <citation type="journal article" date="2011" name="Proc. Natl. Acad. Sci. U.S.A.">
        <title>Evolutionary erosion of yeast sex chromosomes by mating-type switching accidents.</title>
        <authorList>
            <person name="Gordon J.L."/>
            <person name="Armisen D."/>
            <person name="Proux-Wera E."/>
            <person name="Oheigeartaigh S.S."/>
            <person name="Byrne K.P."/>
            <person name="Wolfe K.H."/>
        </authorList>
    </citation>
    <scope>NUCLEOTIDE SEQUENCE [LARGE SCALE GENOMIC DNA]</scope>
    <source>
        <strain evidence="2">ATCC 22294 / BCRC 22015 / CBS 2517 / CECT 1963 / NBRC 1671 / NRRL Y-8276</strain>
    </source>
</reference>
<dbReference type="GeneID" id="13883985"/>
<dbReference type="Gene3D" id="1.10.150.450">
    <property type="match status" value="1"/>
</dbReference>
<dbReference type="EMBL" id="HE650830">
    <property type="protein sequence ID" value="CCF60336.1"/>
    <property type="molecule type" value="Genomic_DNA"/>
</dbReference>
<dbReference type="SUPFAM" id="SSF56784">
    <property type="entry name" value="HAD-like"/>
    <property type="match status" value="1"/>
</dbReference>
<dbReference type="Pfam" id="PF00702">
    <property type="entry name" value="Hydrolase"/>
    <property type="match status" value="1"/>
</dbReference>
<dbReference type="InterPro" id="IPR023214">
    <property type="entry name" value="HAD_sf"/>
</dbReference>
<sequence>MTIQFDNQENQYKKDVQEQLRKNIEHLDSLTHPGCMITFPVDQPLPESDPDLKIFFFDIDNCLYSLSTKIHDLMQISILNYFRNTLNISHEEAHILHRTYYKEYGLAIRGLKLHHDVDVMEYNQLVDDSLPLQDILKPNLKLREMLINLRKSKSVDKLWLFTNAYKNHALRCIRLLGLGDLFDGITYCDYSHPEELICKPNPKAFERAKLQSGLGDWANAWFVDDGGSNIQQGISIGMKKCIHLVETENDNFILGQTPEGSIVINNIVDLPTAVPELFQ</sequence>
<name>H2B136_KAZAF</name>
<dbReference type="InterPro" id="IPR010237">
    <property type="entry name" value="Pyr-5-nucltdase"/>
</dbReference>
<dbReference type="AlphaFoldDB" id="H2B136"/>
<evidence type="ECO:0008006" key="3">
    <source>
        <dbReference type="Google" id="ProtNLM"/>
    </source>
</evidence>
<dbReference type="GO" id="GO:0008252">
    <property type="term" value="F:nucleotidase activity"/>
    <property type="evidence" value="ECO:0007669"/>
    <property type="project" value="TreeGrafter"/>
</dbReference>
<keyword evidence="2" id="KW-1185">Reference proteome</keyword>
<dbReference type="PANTHER" id="PTHR47438:SF1">
    <property type="entry name" value="PHOSPHATE METABOLISM PROTEIN 8-RELATED"/>
    <property type="match status" value="1"/>
</dbReference>
<dbReference type="SFLD" id="SFLDS00003">
    <property type="entry name" value="Haloacid_Dehalogenase"/>
    <property type="match status" value="1"/>
</dbReference>
<dbReference type="RefSeq" id="XP_003959471.1">
    <property type="nucleotide sequence ID" value="XM_003959422.1"/>
</dbReference>
<dbReference type="PANTHER" id="PTHR47438">
    <property type="entry name" value="PHOSPHATE METABOLISM PROTEIN 8-RELATED"/>
    <property type="match status" value="1"/>
</dbReference>
<dbReference type="InterPro" id="IPR036412">
    <property type="entry name" value="HAD-like_sf"/>
</dbReference>
<dbReference type="OrthoDB" id="1065058at2759"/>
<dbReference type="GO" id="GO:0006206">
    <property type="term" value="P:pyrimidine nucleobase metabolic process"/>
    <property type="evidence" value="ECO:0007669"/>
    <property type="project" value="TreeGrafter"/>
</dbReference>
<evidence type="ECO:0000313" key="2">
    <source>
        <dbReference type="Proteomes" id="UP000005220"/>
    </source>
</evidence>
<dbReference type="STRING" id="1071382.H2B136"/>
<dbReference type="KEGG" id="kaf:KAFR_0J02720"/>
<accession>H2B136</accession>
<gene>
    <name evidence="1" type="primary">KAFR0J02720</name>
    <name evidence="1" type="ORF">KAFR_0J02720</name>
</gene>
<dbReference type="GO" id="GO:0009166">
    <property type="term" value="P:nucleotide catabolic process"/>
    <property type="evidence" value="ECO:0007669"/>
    <property type="project" value="TreeGrafter"/>
</dbReference>
<dbReference type="FunFam" id="1.10.150.450:FF:000001">
    <property type="entry name" value="SDT1p Pyrimidine nucleotidase"/>
    <property type="match status" value="1"/>
</dbReference>
<evidence type="ECO:0000313" key="1">
    <source>
        <dbReference type="EMBL" id="CCF60336.1"/>
    </source>
</evidence>
<dbReference type="Gene3D" id="3.40.50.1000">
    <property type="entry name" value="HAD superfamily/HAD-like"/>
    <property type="match status" value="1"/>
</dbReference>
<dbReference type="FunCoup" id="H2B136">
    <property type="interactions" value="499"/>
</dbReference>
<dbReference type="InterPro" id="IPR006439">
    <property type="entry name" value="HAD-SF_hydro_IA"/>
</dbReference>